<evidence type="ECO:0000313" key="2">
    <source>
        <dbReference type="EMBL" id="KAJ7078135.1"/>
    </source>
</evidence>
<feature type="region of interest" description="Disordered" evidence="1">
    <location>
        <begin position="141"/>
        <end position="164"/>
    </location>
</feature>
<dbReference type="EMBL" id="JARJCN010000068">
    <property type="protein sequence ID" value="KAJ7078135.1"/>
    <property type="molecule type" value="Genomic_DNA"/>
</dbReference>
<reference evidence="2" key="1">
    <citation type="submission" date="2023-03" db="EMBL/GenBank/DDBJ databases">
        <title>Massive genome expansion in bonnet fungi (Mycena s.s.) driven by repeated elements and novel gene families across ecological guilds.</title>
        <authorList>
            <consortium name="Lawrence Berkeley National Laboratory"/>
            <person name="Harder C.B."/>
            <person name="Miyauchi S."/>
            <person name="Viragh M."/>
            <person name="Kuo A."/>
            <person name="Thoen E."/>
            <person name="Andreopoulos B."/>
            <person name="Lu D."/>
            <person name="Skrede I."/>
            <person name="Drula E."/>
            <person name="Henrissat B."/>
            <person name="Morin E."/>
            <person name="Kohler A."/>
            <person name="Barry K."/>
            <person name="LaButti K."/>
            <person name="Morin E."/>
            <person name="Salamov A."/>
            <person name="Lipzen A."/>
            <person name="Mereny Z."/>
            <person name="Hegedus B."/>
            <person name="Baldrian P."/>
            <person name="Stursova M."/>
            <person name="Weitz H."/>
            <person name="Taylor A."/>
            <person name="Grigoriev I.V."/>
            <person name="Nagy L.G."/>
            <person name="Martin F."/>
            <person name="Kauserud H."/>
        </authorList>
    </citation>
    <scope>NUCLEOTIDE SEQUENCE</scope>
    <source>
        <strain evidence="2">CBHHK173m</strain>
    </source>
</reference>
<sequence>MSRSLTAEPRRKGLFEPHYWTRAANQTPYASLIPLLFPEVFSTSSLVDRAGLLRGRVDSDTDPRLLRLDQQQLPRDILSSWLMRGGGAQDILDDTQLYTAVCSFLDNSSDHVLPKSANANDPGVEQSWITLMDVRHRLRRTFTSNTRGRPSNQSREPPGIDPIDPEELVDNLDAMAAAAFGNVTDSWFLPFPPSDETVEIQNMYFYLQEIEPSPLIDSVPPPAILGACV</sequence>
<name>A0AAD6XGV6_9AGAR</name>
<organism evidence="2 3">
    <name type="scientific">Mycena belliarum</name>
    <dbReference type="NCBI Taxonomy" id="1033014"/>
    <lineage>
        <taxon>Eukaryota</taxon>
        <taxon>Fungi</taxon>
        <taxon>Dikarya</taxon>
        <taxon>Basidiomycota</taxon>
        <taxon>Agaricomycotina</taxon>
        <taxon>Agaricomycetes</taxon>
        <taxon>Agaricomycetidae</taxon>
        <taxon>Agaricales</taxon>
        <taxon>Marasmiineae</taxon>
        <taxon>Mycenaceae</taxon>
        <taxon>Mycena</taxon>
    </lineage>
</organism>
<dbReference type="AlphaFoldDB" id="A0AAD6XGV6"/>
<dbReference type="Proteomes" id="UP001222325">
    <property type="component" value="Unassembled WGS sequence"/>
</dbReference>
<feature type="compositionally biased region" description="Polar residues" evidence="1">
    <location>
        <begin position="141"/>
        <end position="155"/>
    </location>
</feature>
<evidence type="ECO:0000256" key="1">
    <source>
        <dbReference type="SAM" id="MobiDB-lite"/>
    </source>
</evidence>
<accession>A0AAD6XGV6</accession>
<protein>
    <submittedName>
        <fullName evidence="2">Uncharacterized protein</fullName>
    </submittedName>
</protein>
<evidence type="ECO:0000313" key="3">
    <source>
        <dbReference type="Proteomes" id="UP001222325"/>
    </source>
</evidence>
<gene>
    <name evidence="2" type="ORF">B0H15DRAFT_1001510</name>
</gene>
<comment type="caution">
    <text evidence="2">The sequence shown here is derived from an EMBL/GenBank/DDBJ whole genome shotgun (WGS) entry which is preliminary data.</text>
</comment>
<proteinExistence type="predicted"/>
<keyword evidence="3" id="KW-1185">Reference proteome</keyword>